<reference evidence="1 2" key="1">
    <citation type="journal article" date="2019" name="Sci. Rep.">
        <title>Orb-weaving spider Araneus ventricosus genome elucidates the spidroin gene catalogue.</title>
        <authorList>
            <person name="Kono N."/>
            <person name="Nakamura H."/>
            <person name="Ohtoshi R."/>
            <person name="Moran D.A.P."/>
            <person name="Shinohara A."/>
            <person name="Yoshida Y."/>
            <person name="Fujiwara M."/>
            <person name="Mori M."/>
            <person name="Tomita M."/>
            <person name="Arakawa K."/>
        </authorList>
    </citation>
    <scope>NUCLEOTIDE SEQUENCE [LARGE SCALE GENOMIC DNA]</scope>
</reference>
<gene>
    <name evidence="1" type="ORF">AVEN_183468_1</name>
</gene>
<dbReference type="AlphaFoldDB" id="A0A4Y2TTL2"/>
<accession>A0A4Y2TTL2</accession>
<keyword evidence="2" id="KW-1185">Reference proteome</keyword>
<dbReference type="EMBL" id="BGPR01030321">
    <property type="protein sequence ID" value="GBO02760.1"/>
    <property type="molecule type" value="Genomic_DNA"/>
</dbReference>
<name>A0A4Y2TTL2_ARAVE</name>
<comment type="caution">
    <text evidence="1">The sequence shown here is derived from an EMBL/GenBank/DDBJ whole genome shotgun (WGS) entry which is preliminary data.</text>
</comment>
<evidence type="ECO:0000313" key="2">
    <source>
        <dbReference type="Proteomes" id="UP000499080"/>
    </source>
</evidence>
<protein>
    <submittedName>
        <fullName evidence="1">Uncharacterized protein</fullName>
    </submittedName>
</protein>
<sequence>MPAVLLRLIVTRRAFAHGVEHDAGDTAIKRLPNCYTKVYYALRSPTPSVAALPLGFECRWRLLCPTRAFATQRECSVQAQPPPSTKKCLSLFRF</sequence>
<dbReference type="Proteomes" id="UP000499080">
    <property type="component" value="Unassembled WGS sequence"/>
</dbReference>
<proteinExistence type="predicted"/>
<evidence type="ECO:0000313" key="1">
    <source>
        <dbReference type="EMBL" id="GBO02760.1"/>
    </source>
</evidence>
<organism evidence="1 2">
    <name type="scientific">Araneus ventricosus</name>
    <name type="common">Orbweaver spider</name>
    <name type="synonym">Epeira ventricosa</name>
    <dbReference type="NCBI Taxonomy" id="182803"/>
    <lineage>
        <taxon>Eukaryota</taxon>
        <taxon>Metazoa</taxon>
        <taxon>Ecdysozoa</taxon>
        <taxon>Arthropoda</taxon>
        <taxon>Chelicerata</taxon>
        <taxon>Arachnida</taxon>
        <taxon>Araneae</taxon>
        <taxon>Araneomorphae</taxon>
        <taxon>Entelegynae</taxon>
        <taxon>Araneoidea</taxon>
        <taxon>Araneidae</taxon>
        <taxon>Araneus</taxon>
    </lineage>
</organism>